<evidence type="ECO:0000313" key="3">
    <source>
        <dbReference type="Proteomes" id="UP000593565"/>
    </source>
</evidence>
<organism evidence="2 3">
    <name type="scientific">Ameiurus melas</name>
    <name type="common">Black bullhead</name>
    <name type="synonym">Silurus melas</name>
    <dbReference type="NCBI Taxonomy" id="219545"/>
    <lineage>
        <taxon>Eukaryota</taxon>
        <taxon>Metazoa</taxon>
        <taxon>Chordata</taxon>
        <taxon>Craniata</taxon>
        <taxon>Vertebrata</taxon>
        <taxon>Euteleostomi</taxon>
        <taxon>Actinopterygii</taxon>
        <taxon>Neopterygii</taxon>
        <taxon>Teleostei</taxon>
        <taxon>Ostariophysi</taxon>
        <taxon>Siluriformes</taxon>
        <taxon>Ictaluridae</taxon>
        <taxon>Ameiurus</taxon>
    </lineage>
</organism>
<proteinExistence type="predicted"/>
<keyword evidence="3" id="KW-1185">Reference proteome</keyword>
<feature type="compositionally biased region" description="Pro residues" evidence="1">
    <location>
        <begin position="143"/>
        <end position="152"/>
    </location>
</feature>
<protein>
    <submittedName>
        <fullName evidence="2">Uncharacterized protein</fullName>
    </submittedName>
</protein>
<gene>
    <name evidence="2" type="ORF">AMELA_G00236680</name>
</gene>
<evidence type="ECO:0000313" key="2">
    <source>
        <dbReference type="EMBL" id="KAF4074186.1"/>
    </source>
</evidence>
<dbReference type="EMBL" id="JAAGNN010000022">
    <property type="protein sequence ID" value="KAF4074186.1"/>
    <property type="molecule type" value="Genomic_DNA"/>
</dbReference>
<dbReference type="Proteomes" id="UP000593565">
    <property type="component" value="Unassembled WGS sequence"/>
</dbReference>
<feature type="compositionally biased region" description="Basic residues" evidence="1">
    <location>
        <begin position="153"/>
        <end position="163"/>
    </location>
</feature>
<reference evidence="2 3" key="1">
    <citation type="submission" date="2020-02" db="EMBL/GenBank/DDBJ databases">
        <title>A chromosome-scale genome assembly of the black bullhead catfish (Ameiurus melas).</title>
        <authorList>
            <person name="Wen M."/>
            <person name="Zham M."/>
            <person name="Cabau C."/>
            <person name="Klopp C."/>
            <person name="Donnadieu C."/>
            <person name="Roques C."/>
            <person name="Bouchez O."/>
            <person name="Lampietro C."/>
            <person name="Jouanno E."/>
            <person name="Herpin A."/>
            <person name="Louis A."/>
            <person name="Berthelot C."/>
            <person name="Parey E."/>
            <person name="Roest-Crollius H."/>
            <person name="Braasch I."/>
            <person name="Postlethwait J."/>
            <person name="Robinson-Rechavi M."/>
            <person name="Echchiki A."/>
            <person name="Begum T."/>
            <person name="Montfort J."/>
            <person name="Schartl M."/>
            <person name="Bobe J."/>
            <person name="Guiguen Y."/>
        </authorList>
    </citation>
    <scope>NUCLEOTIDE SEQUENCE [LARGE SCALE GENOMIC DNA]</scope>
    <source>
        <strain evidence="2">M_S1</strain>
        <tissue evidence="2">Blood</tissue>
    </source>
</reference>
<accession>A0A7J5ZUN9</accession>
<dbReference type="AlphaFoldDB" id="A0A7J5ZUN9"/>
<feature type="compositionally biased region" description="Basic residues" evidence="1">
    <location>
        <begin position="83"/>
        <end position="96"/>
    </location>
</feature>
<sequence>MDEGSPLSPKANAFSIDSLISAAGNATFAKHGSFTTMHYSTVTREMEAISSPWLTQLSHFCDVAAFTTSSLNSLNAPGSYHPHPPHPHSHHPHPHHLSPSPGDPYSSQHEGHFESCPSAPQAACYPPYSGPKQRRATRAPRAAPLPPRPHLPPLRRRRRISLW</sequence>
<evidence type="ECO:0000256" key="1">
    <source>
        <dbReference type="SAM" id="MobiDB-lite"/>
    </source>
</evidence>
<comment type="caution">
    <text evidence="2">The sequence shown here is derived from an EMBL/GenBank/DDBJ whole genome shotgun (WGS) entry which is preliminary data.</text>
</comment>
<name>A0A7J5ZUN9_AMEME</name>
<feature type="region of interest" description="Disordered" evidence="1">
    <location>
        <begin position="72"/>
        <end position="163"/>
    </location>
</feature>